<name>A0AAD7S5I1_9TELE</name>
<dbReference type="Proteomes" id="UP001221898">
    <property type="component" value="Unassembled WGS sequence"/>
</dbReference>
<accession>A0AAD7S5I1</accession>
<protein>
    <submittedName>
        <fullName evidence="1">Uncharacterized protein</fullName>
    </submittedName>
</protein>
<dbReference type="AlphaFoldDB" id="A0AAD7S5I1"/>
<organism evidence="1 2">
    <name type="scientific">Aldrovandia affinis</name>
    <dbReference type="NCBI Taxonomy" id="143900"/>
    <lineage>
        <taxon>Eukaryota</taxon>
        <taxon>Metazoa</taxon>
        <taxon>Chordata</taxon>
        <taxon>Craniata</taxon>
        <taxon>Vertebrata</taxon>
        <taxon>Euteleostomi</taxon>
        <taxon>Actinopterygii</taxon>
        <taxon>Neopterygii</taxon>
        <taxon>Teleostei</taxon>
        <taxon>Notacanthiformes</taxon>
        <taxon>Halosauridae</taxon>
        <taxon>Aldrovandia</taxon>
    </lineage>
</organism>
<sequence length="149" mass="16110">MQCEFHCIPHCSANCTWHHLVASICIASLFPLPAGHPALLHTPQPTAVQPLVWQRMRTRELAGDGLWPGPKVQGTGSQLRLLDSGLGILAGSPAMPSIWVMKCLLPYSRLYGPDVLLSVPLPGSAPSLLACCVIKQLRRWPLCTGCKAL</sequence>
<reference evidence="1" key="1">
    <citation type="journal article" date="2023" name="Science">
        <title>Genome structures resolve the early diversification of teleost fishes.</title>
        <authorList>
            <person name="Parey E."/>
            <person name="Louis A."/>
            <person name="Montfort J."/>
            <person name="Bouchez O."/>
            <person name="Roques C."/>
            <person name="Iampietro C."/>
            <person name="Lluch J."/>
            <person name="Castinel A."/>
            <person name="Donnadieu C."/>
            <person name="Desvignes T."/>
            <person name="Floi Bucao C."/>
            <person name="Jouanno E."/>
            <person name="Wen M."/>
            <person name="Mejri S."/>
            <person name="Dirks R."/>
            <person name="Jansen H."/>
            <person name="Henkel C."/>
            <person name="Chen W.J."/>
            <person name="Zahm M."/>
            <person name="Cabau C."/>
            <person name="Klopp C."/>
            <person name="Thompson A.W."/>
            <person name="Robinson-Rechavi M."/>
            <person name="Braasch I."/>
            <person name="Lecointre G."/>
            <person name="Bobe J."/>
            <person name="Postlethwait J.H."/>
            <person name="Berthelot C."/>
            <person name="Roest Crollius H."/>
            <person name="Guiguen Y."/>
        </authorList>
    </citation>
    <scope>NUCLEOTIDE SEQUENCE</scope>
    <source>
        <strain evidence="1">NC1722</strain>
    </source>
</reference>
<evidence type="ECO:0000313" key="1">
    <source>
        <dbReference type="EMBL" id="KAJ8396305.1"/>
    </source>
</evidence>
<comment type="caution">
    <text evidence="1">The sequence shown here is derived from an EMBL/GenBank/DDBJ whole genome shotgun (WGS) entry which is preliminary data.</text>
</comment>
<keyword evidence="2" id="KW-1185">Reference proteome</keyword>
<evidence type="ECO:0000313" key="2">
    <source>
        <dbReference type="Proteomes" id="UP001221898"/>
    </source>
</evidence>
<dbReference type="EMBL" id="JAINUG010000107">
    <property type="protein sequence ID" value="KAJ8396305.1"/>
    <property type="molecule type" value="Genomic_DNA"/>
</dbReference>
<proteinExistence type="predicted"/>
<gene>
    <name evidence="1" type="ORF">AAFF_G00018820</name>
</gene>